<evidence type="ECO:0000259" key="4">
    <source>
        <dbReference type="Pfam" id="PF04715"/>
    </source>
</evidence>
<organism evidence="5 6">
    <name type="scientific">Sedimenticola selenatireducens</name>
    <dbReference type="NCBI Taxonomy" id="191960"/>
    <lineage>
        <taxon>Bacteria</taxon>
        <taxon>Pseudomonadati</taxon>
        <taxon>Pseudomonadota</taxon>
        <taxon>Gammaproteobacteria</taxon>
        <taxon>Chromatiales</taxon>
        <taxon>Sedimenticolaceae</taxon>
        <taxon>Sedimenticola</taxon>
    </lineage>
</organism>
<dbReference type="GO" id="GO:0000162">
    <property type="term" value="P:L-tryptophan biosynthetic process"/>
    <property type="evidence" value="ECO:0007669"/>
    <property type="project" value="TreeGrafter"/>
</dbReference>
<gene>
    <name evidence="5" type="primary">pabB</name>
    <name evidence="5" type="ORF">FHP88_07430</name>
</gene>
<dbReference type="AlphaFoldDB" id="A0A558DRK3"/>
<dbReference type="EC" id="2.6.1.85" evidence="1"/>
<dbReference type="InterPro" id="IPR005801">
    <property type="entry name" value="ADC_synthase"/>
</dbReference>
<accession>A0A558DRK3</accession>
<protein>
    <recommendedName>
        <fullName evidence="1">aminodeoxychorismate synthase</fullName>
        <ecNumber evidence="1">2.6.1.85</ecNumber>
    </recommendedName>
</protein>
<sequence length="462" mass="51390">MTDLPLRMQALPYIADSSRLFASLAARPWAVFLDSGRSMATQGRYDLLASDPMITLVTQGRQTLIKDAEGRGVHADEDPLTVLQSYLRHYRQNSPTDLPFYGGALGYFSYDLGRHFERLPLLSHDEDCLPEMAVGIYDWVVVVDHAEQASWLVGAGFDSATDEKWSDLVALFSPVDPPCDKSAPLSVISEIESNMPPRQYAEAFQKVQRFIREGDCYQVNLAQRFSVKVKGSPWSAYKQLRELNPAPFSAYLNTPVVQILSSSPERFLKVENGAVETSPIKGTMPRSDDTELDQQQRWRLLSSEKDRAENLMIVDLLRNDLSKACALGSVTVPKLFDVESYATVHHLVSTIRGQLANDKDAVDLLRGCFPGGSITGAPKLRAMEIIELLEPDRRGVYCGSIGYIGFNGNMDTNIAIRTMIHIDGTMRLWAGGGIVADSVMETEYAETFHKAKAMLQLLQPEC</sequence>
<feature type="domain" description="Chorismate-utilising enzyme C-terminal" evidence="3">
    <location>
        <begin position="198"/>
        <end position="450"/>
    </location>
</feature>
<dbReference type="PRINTS" id="PR00095">
    <property type="entry name" value="ANTSNTHASEI"/>
</dbReference>
<dbReference type="GO" id="GO:0009396">
    <property type="term" value="P:folic acid-containing compound biosynthetic process"/>
    <property type="evidence" value="ECO:0007669"/>
    <property type="project" value="InterPro"/>
</dbReference>
<evidence type="ECO:0000313" key="6">
    <source>
        <dbReference type="Proteomes" id="UP000316649"/>
    </source>
</evidence>
<evidence type="ECO:0000259" key="3">
    <source>
        <dbReference type="Pfam" id="PF00425"/>
    </source>
</evidence>
<evidence type="ECO:0000256" key="1">
    <source>
        <dbReference type="ARBA" id="ARBA00013139"/>
    </source>
</evidence>
<dbReference type="Gene3D" id="3.60.120.10">
    <property type="entry name" value="Anthranilate synthase"/>
    <property type="match status" value="1"/>
</dbReference>
<dbReference type="NCBIfam" id="TIGR00553">
    <property type="entry name" value="pabB"/>
    <property type="match status" value="1"/>
</dbReference>
<name>A0A558DRK3_9GAMM</name>
<dbReference type="SUPFAM" id="SSF56322">
    <property type="entry name" value="ADC synthase"/>
    <property type="match status" value="1"/>
</dbReference>
<feature type="domain" description="Anthranilate synthase component I N-terminal" evidence="4">
    <location>
        <begin position="18"/>
        <end position="149"/>
    </location>
</feature>
<dbReference type="Pfam" id="PF00425">
    <property type="entry name" value="Chorismate_bind"/>
    <property type="match status" value="1"/>
</dbReference>
<dbReference type="OrthoDB" id="9803598at2"/>
<comment type="caution">
    <text evidence="5">The sequence shown here is derived from an EMBL/GenBank/DDBJ whole genome shotgun (WGS) entry which is preliminary data.</text>
</comment>
<dbReference type="PANTHER" id="PTHR11236:SF50">
    <property type="entry name" value="AMINODEOXYCHORISMATE SYNTHASE COMPONENT 1"/>
    <property type="match status" value="1"/>
</dbReference>
<dbReference type="InterPro" id="IPR005802">
    <property type="entry name" value="ADC_synth_comp_1"/>
</dbReference>
<keyword evidence="6" id="KW-1185">Reference proteome</keyword>
<dbReference type="GO" id="GO:0046820">
    <property type="term" value="F:4-amino-4-deoxychorismate synthase activity"/>
    <property type="evidence" value="ECO:0007669"/>
    <property type="project" value="UniProtKB-EC"/>
</dbReference>
<keyword evidence="2 5" id="KW-0808">Transferase</keyword>
<dbReference type="InterPro" id="IPR019999">
    <property type="entry name" value="Anth_synth_I-like"/>
</dbReference>
<evidence type="ECO:0000256" key="2">
    <source>
        <dbReference type="ARBA" id="ARBA00022679"/>
    </source>
</evidence>
<dbReference type="PANTHER" id="PTHR11236">
    <property type="entry name" value="AMINOBENZOATE/ANTHRANILATE SYNTHASE"/>
    <property type="match status" value="1"/>
</dbReference>
<reference evidence="5 6" key="1">
    <citation type="submission" date="2019-07" db="EMBL/GenBank/DDBJ databases">
        <title>The pathways for chlorine oxyanion respiration interact through the shared metabolite chlorate.</title>
        <authorList>
            <person name="Barnum T.P."/>
            <person name="Cheng Y."/>
            <person name="Hill K.A."/>
            <person name="Lucas L.N."/>
            <person name="Carlson H.K."/>
            <person name="Coates J.D."/>
        </authorList>
    </citation>
    <scope>NUCLEOTIDE SEQUENCE [LARGE SCALE GENOMIC DNA]</scope>
    <source>
        <strain evidence="5 6">BK-1</strain>
    </source>
</reference>
<dbReference type="RefSeq" id="WP_144358402.1">
    <property type="nucleotide sequence ID" value="NZ_VMNH01000007.1"/>
</dbReference>
<dbReference type="Proteomes" id="UP000316649">
    <property type="component" value="Unassembled WGS sequence"/>
</dbReference>
<dbReference type="InterPro" id="IPR006805">
    <property type="entry name" value="Anth_synth_I_N"/>
</dbReference>
<evidence type="ECO:0000313" key="5">
    <source>
        <dbReference type="EMBL" id="TVO75822.1"/>
    </source>
</evidence>
<proteinExistence type="predicted"/>
<dbReference type="Pfam" id="PF04715">
    <property type="entry name" value="Anth_synt_I_N"/>
    <property type="match status" value="1"/>
</dbReference>
<dbReference type="EMBL" id="VMNH01000007">
    <property type="protein sequence ID" value="TVO75822.1"/>
    <property type="molecule type" value="Genomic_DNA"/>
</dbReference>
<keyword evidence="5" id="KW-0032">Aminotransferase</keyword>
<dbReference type="InterPro" id="IPR015890">
    <property type="entry name" value="Chorismate_C"/>
</dbReference>